<feature type="non-terminal residue" evidence="3">
    <location>
        <position position="255"/>
    </location>
</feature>
<dbReference type="InterPro" id="IPR026960">
    <property type="entry name" value="RVT-Znf"/>
</dbReference>
<sequence>NIGYGSHRFFWRLYWKLRVLPKIHVFAWRIGHKLLPTNVKISSINRNARRNCPRWGACDETVLNALKDCSKACDVLMVGGFDNWLLVEEFDRCIDWIEDTMRVEEEARLVWDKARKLSDDFRIHNLSLEPILPRVPRAYKWEKPLDSFVNINMDASVMNNKTELGIIIRDSNGFVIGCCVVFKDEFMSLEWAELDALFEGLRLTRSFNLDKVICKRDCASIVNRACKHKDDIAVFGFRIKEARKLIELFTKAEVK</sequence>
<accession>A0A7J8NG94</accession>
<proteinExistence type="predicted"/>
<evidence type="ECO:0000259" key="2">
    <source>
        <dbReference type="Pfam" id="PF13966"/>
    </source>
</evidence>
<dbReference type="AlphaFoldDB" id="A0A7J8NG94"/>
<feature type="domain" description="RNase H type-1" evidence="1">
    <location>
        <begin position="152"/>
        <end position="254"/>
    </location>
</feature>
<feature type="domain" description="Reverse transcriptase zinc-binding" evidence="2">
    <location>
        <begin position="8"/>
        <end position="74"/>
    </location>
</feature>
<dbReference type="Pfam" id="PF13456">
    <property type="entry name" value="RVT_3"/>
    <property type="match status" value="1"/>
</dbReference>
<dbReference type="SUPFAM" id="SSF53098">
    <property type="entry name" value="Ribonuclease H-like"/>
    <property type="match status" value="1"/>
</dbReference>
<evidence type="ECO:0000313" key="3">
    <source>
        <dbReference type="EMBL" id="MBA0575916.1"/>
    </source>
</evidence>
<evidence type="ECO:0008006" key="5">
    <source>
        <dbReference type="Google" id="ProtNLM"/>
    </source>
</evidence>
<name>A0A7J8NG94_9ROSI</name>
<dbReference type="EMBL" id="JABEZX010313797">
    <property type="protein sequence ID" value="MBA0575916.1"/>
    <property type="molecule type" value="Genomic_DNA"/>
</dbReference>
<keyword evidence="4" id="KW-1185">Reference proteome</keyword>
<protein>
    <recommendedName>
        <fullName evidence="5">RNase H type-1 domain-containing protein</fullName>
    </recommendedName>
</protein>
<evidence type="ECO:0000259" key="1">
    <source>
        <dbReference type="Pfam" id="PF13456"/>
    </source>
</evidence>
<dbReference type="GO" id="GO:0003676">
    <property type="term" value="F:nucleic acid binding"/>
    <property type="evidence" value="ECO:0007669"/>
    <property type="project" value="InterPro"/>
</dbReference>
<dbReference type="Pfam" id="PF13966">
    <property type="entry name" value="zf-RVT"/>
    <property type="match status" value="1"/>
</dbReference>
<dbReference type="InterPro" id="IPR012337">
    <property type="entry name" value="RNaseH-like_sf"/>
</dbReference>
<dbReference type="Proteomes" id="UP000593572">
    <property type="component" value="Unassembled WGS sequence"/>
</dbReference>
<gene>
    <name evidence="3" type="ORF">Golob_024358</name>
</gene>
<organism evidence="3 4">
    <name type="scientific">Gossypium lobatum</name>
    <dbReference type="NCBI Taxonomy" id="34289"/>
    <lineage>
        <taxon>Eukaryota</taxon>
        <taxon>Viridiplantae</taxon>
        <taxon>Streptophyta</taxon>
        <taxon>Embryophyta</taxon>
        <taxon>Tracheophyta</taxon>
        <taxon>Spermatophyta</taxon>
        <taxon>Magnoliopsida</taxon>
        <taxon>eudicotyledons</taxon>
        <taxon>Gunneridae</taxon>
        <taxon>Pentapetalae</taxon>
        <taxon>rosids</taxon>
        <taxon>malvids</taxon>
        <taxon>Malvales</taxon>
        <taxon>Malvaceae</taxon>
        <taxon>Malvoideae</taxon>
        <taxon>Gossypium</taxon>
    </lineage>
</organism>
<evidence type="ECO:0000313" key="4">
    <source>
        <dbReference type="Proteomes" id="UP000593572"/>
    </source>
</evidence>
<dbReference type="InterPro" id="IPR002156">
    <property type="entry name" value="RNaseH_domain"/>
</dbReference>
<reference evidence="3 4" key="1">
    <citation type="journal article" date="2019" name="Genome Biol. Evol.">
        <title>Insights into the evolution of the New World diploid cottons (Gossypium, subgenus Houzingenia) based on genome sequencing.</title>
        <authorList>
            <person name="Grover C.E."/>
            <person name="Arick M.A. 2nd"/>
            <person name="Thrash A."/>
            <person name="Conover J.L."/>
            <person name="Sanders W.S."/>
            <person name="Peterson D.G."/>
            <person name="Frelichowski J.E."/>
            <person name="Scheffler J.A."/>
            <person name="Scheffler B.E."/>
            <person name="Wendel J.F."/>
        </authorList>
    </citation>
    <scope>NUCLEOTIDE SEQUENCE [LARGE SCALE GENOMIC DNA]</scope>
    <source>
        <strain evidence="3">157</strain>
        <tissue evidence="3">Leaf</tissue>
    </source>
</reference>
<dbReference type="InterPro" id="IPR036397">
    <property type="entry name" value="RNaseH_sf"/>
</dbReference>
<dbReference type="PANTHER" id="PTHR47723:SF19">
    <property type="entry name" value="POLYNUCLEOTIDYL TRANSFERASE, RIBONUCLEASE H-LIKE SUPERFAMILY PROTEIN"/>
    <property type="match status" value="1"/>
</dbReference>
<comment type="caution">
    <text evidence="3">The sequence shown here is derived from an EMBL/GenBank/DDBJ whole genome shotgun (WGS) entry which is preliminary data.</text>
</comment>
<dbReference type="PANTHER" id="PTHR47723">
    <property type="entry name" value="OS05G0353850 PROTEIN"/>
    <property type="match status" value="1"/>
</dbReference>
<dbReference type="GO" id="GO:0004523">
    <property type="term" value="F:RNA-DNA hybrid ribonuclease activity"/>
    <property type="evidence" value="ECO:0007669"/>
    <property type="project" value="InterPro"/>
</dbReference>
<dbReference type="InterPro" id="IPR053151">
    <property type="entry name" value="RNase_H-like"/>
</dbReference>
<dbReference type="Gene3D" id="3.30.420.10">
    <property type="entry name" value="Ribonuclease H-like superfamily/Ribonuclease H"/>
    <property type="match status" value="1"/>
</dbReference>